<dbReference type="HOGENOM" id="CLU_633940_0_0_1"/>
<feature type="domain" description="SEFIR" evidence="14">
    <location>
        <begin position="317"/>
        <end position="462"/>
    </location>
</feature>
<dbReference type="GO" id="GO:0000209">
    <property type="term" value="P:protein polyubiquitination"/>
    <property type="evidence" value="ECO:0007669"/>
    <property type="project" value="UniProtKB-ARBA"/>
</dbReference>
<evidence type="ECO:0000256" key="11">
    <source>
        <dbReference type="ARBA" id="ARBA00078673"/>
    </source>
</evidence>
<feature type="compositionally biased region" description="Basic and acidic residues" evidence="13">
    <location>
        <begin position="216"/>
        <end position="242"/>
    </location>
</feature>
<dbReference type="AlphaFoldDB" id="F6X8Y9"/>
<evidence type="ECO:0000256" key="7">
    <source>
        <dbReference type="ARBA" id="ARBA00073304"/>
    </source>
</evidence>
<reference evidence="15" key="2">
    <citation type="journal article" date="2008" name="Genome Biol.">
        <title>Improved genome assembly and evidence-based global gene model set for the chordate Ciona intestinalis: new insight into intron and operon populations.</title>
        <authorList>
            <person name="Satou Y."/>
            <person name="Mineta K."/>
            <person name="Ogasawara M."/>
            <person name="Sasakura Y."/>
            <person name="Shoguchi E."/>
            <person name="Ueno K."/>
            <person name="Yamada L."/>
            <person name="Matsumoto J."/>
            <person name="Wasserscheid J."/>
            <person name="Dewar K."/>
            <person name="Wiley G.B."/>
            <person name="Macmil S.L."/>
            <person name="Roe B.A."/>
            <person name="Zeller R.W."/>
            <person name="Hastings K.E."/>
            <person name="Lemaire P."/>
            <person name="Lindquist E."/>
            <person name="Endo T."/>
            <person name="Hotta K."/>
            <person name="Inaba K."/>
        </authorList>
    </citation>
    <scope>NUCLEOTIDE SEQUENCE [LARGE SCALE GENOMIC DNA]</scope>
    <source>
        <strain evidence="15">wild type</strain>
    </source>
</reference>
<dbReference type="Proteomes" id="UP000008144">
    <property type="component" value="Chromosome 4"/>
</dbReference>
<dbReference type="PANTHER" id="PTHR34257:SF2">
    <property type="entry name" value="E3 UBIQUITIN LIGASE TRAF3IP2"/>
    <property type="match status" value="1"/>
</dbReference>
<evidence type="ECO:0000256" key="4">
    <source>
        <dbReference type="ARBA" id="ARBA00022786"/>
    </source>
</evidence>
<evidence type="ECO:0000256" key="8">
    <source>
        <dbReference type="ARBA" id="ARBA00075327"/>
    </source>
</evidence>
<dbReference type="Ensembl" id="ENSCINT00000010238.3">
    <property type="protein sequence ID" value="ENSCINP00000010238.3"/>
    <property type="gene ID" value="ENSCING00000004975.3"/>
</dbReference>
<evidence type="ECO:0000256" key="10">
    <source>
        <dbReference type="ARBA" id="ARBA00078387"/>
    </source>
</evidence>
<proteinExistence type="predicted"/>
<dbReference type="GO" id="GO:0006959">
    <property type="term" value="P:humoral immune response"/>
    <property type="evidence" value="ECO:0000318"/>
    <property type="project" value="GO_Central"/>
</dbReference>
<evidence type="ECO:0000313" key="16">
    <source>
        <dbReference type="Proteomes" id="UP000008144"/>
    </source>
</evidence>
<keyword evidence="3" id="KW-0808">Transferase</keyword>
<keyword evidence="16" id="KW-1185">Reference proteome</keyword>
<feature type="region of interest" description="Disordered" evidence="13">
    <location>
        <begin position="255"/>
        <end position="299"/>
    </location>
</feature>
<keyword evidence="4" id="KW-0833">Ubl conjugation pathway</keyword>
<evidence type="ECO:0000256" key="2">
    <source>
        <dbReference type="ARBA" id="ARBA00012483"/>
    </source>
</evidence>
<evidence type="ECO:0000259" key="14">
    <source>
        <dbReference type="PROSITE" id="PS51534"/>
    </source>
</evidence>
<dbReference type="PANTHER" id="PTHR34257">
    <property type="entry name" value="ADAPTER PROTEIN CIKS"/>
    <property type="match status" value="1"/>
</dbReference>
<evidence type="ECO:0000256" key="13">
    <source>
        <dbReference type="SAM" id="MobiDB-lite"/>
    </source>
</evidence>
<dbReference type="InterPro" id="IPR053047">
    <property type="entry name" value="E3_ubiq_ligase_TRAF3IP2"/>
</dbReference>
<protein>
    <recommendedName>
        <fullName evidence="7">E3 ubiquitin ligase TRAF3IP2</fullName>
        <ecNumber evidence="2">2.3.2.27</ecNumber>
    </recommendedName>
    <alternativeName>
        <fullName evidence="8">Adapter protein CIKS</fullName>
    </alternativeName>
    <alternativeName>
        <fullName evidence="9">Connection to IKK and SAPK/JNK</fullName>
    </alternativeName>
    <alternativeName>
        <fullName evidence="12">E3 ubiquitin-protein ligase CIKS</fullName>
    </alternativeName>
    <alternativeName>
        <fullName evidence="10">Nuclear factor NF-kappa-B activator 1</fullName>
    </alternativeName>
    <alternativeName>
        <fullName evidence="11">TRAF3-interacting protein 2</fullName>
    </alternativeName>
</protein>
<name>F6X8Y9_CIOIN</name>
<dbReference type="Gene3D" id="3.40.50.11530">
    <property type="match status" value="1"/>
</dbReference>
<evidence type="ECO:0000256" key="3">
    <source>
        <dbReference type="ARBA" id="ARBA00022679"/>
    </source>
</evidence>
<dbReference type="PROSITE" id="PS51534">
    <property type="entry name" value="SEFIR"/>
    <property type="match status" value="1"/>
</dbReference>
<evidence type="ECO:0000256" key="9">
    <source>
        <dbReference type="ARBA" id="ARBA00076636"/>
    </source>
</evidence>
<comment type="subunit">
    <text evidence="6">Interacts with IKBKG/NF-kappa B essential modulator, with CHUK/IKK-alpha and with IKBKB/IKK-beta. Interacts with TRAF6; this interaction is direct. Interacts with IL17RA and IL17RC. Interacts with IL17RB.</text>
</comment>
<evidence type="ECO:0000256" key="5">
    <source>
        <dbReference type="ARBA" id="ARBA00023198"/>
    </source>
</evidence>
<dbReference type="GO" id="GO:0043123">
    <property type="term" value="P:positive regulation of canonical NF-kappaB signal transduction"/>
    <property type="evidence" value="ECO:0000318"/>
    <property type="project" value="GO_Central"/>
</dbReference>
<dbReference type="GO" id="GO:0061630">
    <property type="term" value="F:ubiquitin protein ligase activity"/>
    <property type="evidence" value="ECO:0007669"/>
    <property type="project" value="UniProtKB-EC"/>
</dbReference>
<dbReference type="STRING" id="7719.ENSCINP00000010238"/>
<dbReference type="GO" id="GO:0038173">
    <property type="term" value="P:interleukin-17A-mediated signaling pathway"/>
    <property type="evidence" value="ECO:0007669"/>
    <property type="project" value="UniProtKB-ARBA"/>
</dbReference>
<dbReference type="Pfam" id="PF08357">
    <property type="entry name" value="SEFIR"/>
    <property type="match status" value="1"/>
</dbReference>
<reference evidence="15" key="4">
    <citation type="submission" date="2025-09" db="UniProtKB">
        <authorList>
            <consortium name="Ensembl"/>
        </authorList>
    </citation>
    <scope>IDENTIFICATION</scope>
</reference>
<gene>
    <name evidence="15" type="primary">LOC100187055</name>
</gene>
<sequence>MITGRKMCDQSGQIYFEPDQHNSTPGYSTNAGFRGGYSSGMLNHPSIQQFSDIVQIPAEPDHNRVVESALEICKDKKQPVQNPPGNGSPEHLQIDKENRMNNSPLSLRLAPNGSMFKTPHPQDYPYPNMVSSHNGCKFHSGHNFDDSYVIHWYESMSLREPTYPNNSTNPPPIKTNEETIPKDFGLPPNRQYQQHEQHSQNSHNNVSPLYVQSYPSHERLQKSQAEPHLRHISDGSNHSDETRYSYFETPHVSYDQEKTEHQPQHRRNGAAWNNVPPAHPNPTPDSEKQTGQTRPYQQQTVDAAAAPPVNAPAMRENIKVFITYAEAHNEEHMRQVVQISQTLIQNRIDVKVDMLEENMQSLSISDWLNSALYECDFVLICVSPGYMQEVDPQEGESLKPGERALNTKYIYRRLLSEYIAQSSRNYRFIPVLVSNGDRCHVPHWLRDTKIYKWPTDFEDIFYRLLKQEKYIKPKMGPVPNCIIERYDSVSARSNSRNSGRKSRTPVVQDSSQK</sequence>
<reference evidence="16" key="1">
    <citation type="journal article" date="2002" name="Science">
        <title>The draft genome of Ciona intestinalis: insights into chordate and vertebrate origins.</title>
        <authorList>
            <person name="Dehal P."/>
            <person name="Satou Y."/>
            <person name="Campbell R.K."/>
            <person name="Chapman J."/>
            <person name="Degnan B."/>
            <person name="De Tomaso A."/>
            <person name="Davidson B."/>
            <person name="Di Gregorio A."/>
            <person name="Gelpke M."/>
            <person name="Goodstein D.M."/>
            <person name="Harafuji N."/>
            <person name="Hastings K.E."/>
            <person name="Ho I."/>
            <person name="Hotta K."/>
            <person name="Huang W."/>
            <person name="Kawashima T."/>
            <person name="Lemaire P."/>
            <person name="Martinez D."/>
            <person name="Meinertzhagen I.A."/>
            <person name="Necula S."/>
            <person name="Nonaka M."/>
            <person name="Putnam N."/>
            <person name="Rash S."/>
            <person name="Saiga H."/>
            <person name="Satake M."/>
            <person name="Terry A."/>
            <person name="Yamada L."/>
            <person name="Wang H.G."/>
            <person name="Awazu S."/>
            <person name="Azumi K."/>
            <person name="Boore J."/>
            <person name="Branno M."/>
            <person name="Chin-Bow S."/>
            <person name="DeSantis R."/>
            <person name="Doyle S."/>
            <person name="Francino P."/>
            <person name="Keys D.N."/>
            <person name="Haga S."/>
            <person name="Hayashi H."/>
            <person name="Hino K."/>
            <person name="Imai K.S."/>
            <person name="Inaba K."/>
            <person name="Kano S."/>
            <person name="Kobayashi K."/>
            <person name="Kobayashi M."/>
            <person name="Lee B.I."/>
            <person name="Makabe K.W."/>
            <person name="Manohar C."/>
            <person name="Matassi G."/>
            <person name="Medina M."/>
            <person name="Mochizuki Y."/>
            <person name="Mount S."/>
            <person name="Morishita T."/>
            <person name="Miura S."/>
            <person name="Nakayama A."/>
            <person name="Nishizaka S."/>
            <person name="Nomoto H."/>
            <person name="Ohta F."/>
            <person name="Oishi K."/>
            <person name="Rigoutsos I."/>
            <person name="Sano M."/>
            <person name="Sasaki A."/>
            <person name="Sasakura Y."/>
            <person name="Shoguchi E."/>
            <person name="Shin-i T."/>
            <person name="Spagnuolo A."/>
            <person name="Stainier D."/>
            <person name="Suzuki M.M."/>
            <person name="Tassy O."/>
            <person name="Takatori N."/>
            <person name="Tokuoka M."/>
            <person name="Yagi K."/>
            <person name="Yoshizaki F."/>
            <person name="Wada S."/>
            <person name="Zhang C."/>
            <person name="Hyatt P.D."/>
            <person name="Larimer F."/>
            <person name="Detter C."/>
            <person name="Doggett N."/>
            <person name="Glavina T."/>
            <person name="Hawkins T."/>
            <person name="Richardson P."/>
            <person name="Lucas S."/>
            <person name="Kohara Y."/>
            <person name="Levine M."/>
            <person name="Satoh N."/>
            <person name="Rokhsar D.S."/>
        </authorList>
    </citation>
    <scope>NUCLEOTIDE SEQUENCE [LARGE SCALE GENOMIC DNA]</scope>
</reference>
<evidence type="ECO:0000313" key="15">
    <source>
        <dbReference type="Ensembl" id="ENSCINP00000010238.3"/>
    </source>
</evidence>
<feature type="region of interest" description="Disordered" evidence="13">
    <location>
        <begin position="162"/>
        <end position="242"/>
    </location>
</feature>
<dbReference type="GeneTree" id="ENSGT00940000164855"/>
<feature type="region of interest" description="Disordered" evidence="13">
    <location>
        <begin position="490"/>
        <end position="513"/>
    </location>
</feature>
<dbReference type="FunFam" id="3.40.50.11530:FF:000007">
    <property type="entry name" value="adapter protein CIKS isoform X3"/>
    <property type="match status" value="1"/>
</dbReference>
<feature type="compositionally biased region" description="Polar residues" evidence="13">
    <location>
        <begin position="289"/>
        <end position="299"/>
    </location>
</feature>
<dbReference type="EMBL" id="EAAA01001985">
    <property type="status" value="NOT_ANNOTATED_CDS"/>
    <property type="molecule type" value="Genomic_DNA"/>
</dbReference>
<dbReference type="GO" id="GO:0005737">
    <property type="term" value="C:cytoplasm"/>
    <property type="evidence" value="ECO:0007669"/>
    <property type="project" value="UniProtKB-ARBA"/>
</dbReference>
<organism evidence="15 16">
    <name type="scientific">Ciona intestinalis</name>
    <name type="common">Transparent sea squirt</name>
    <name type="synonym">Ascidia intestinalis</name>
    <dbReference type="NCBI Taxonomy" id="7719"/>
    <lineage>
        <taxon>Eukaryota</taxon>
        <taxon>Metazoa</taxon>
        <taxon>Chordata</taxon>
        <taxon>Tunicata</taxon>
        <taxon>Ascidiacea</taxon>
        <taxon>Phlebobranchia</taxon>
        <taxon>Cionidae</taxon>
        <taxon>Ciona</taxon>
    </lineage>
</organism>
<evidence type="ECO:0000256" key="1">
    <source>
        <dbReference type="ARBA" id="ARBA00000900"/>
    </source>
</evidence>
<keyword evidence="5" id="KW-0395">Inflammatory response</keyword>
<dbReference type="EC" id="2.3.2.27" evidence="2"/>
<dbReference type="InParanoid" id="F6X8Y9"/>
<comment type="catalytic activity">
    <reaction evidence="1">
        <text>S-ubiquitinyl-[E2 ubiquitin-conjugating enzyme]-L-cysteine + [acceptor protein]-L-lysine = [E2 ubiquitin-conjugating enzyme]-L-cysteine + N(6)-ubiquitinyl-[acceptor protein]-L-lysine.</text>
        <dbReference type="EC" id="2.3.2.27"/>
    </reaction>
</comment>
<dbReference type="InterPro" id="IPR013568">
    <property type="entry name" value="SEFIR_dom"/>
</dbReference>
<reference evidence="15" key="3">
    <citation type="submission" date="2025-08" db="UniProtKB">
        <authorList>
            <consortium name="Ensembl"/>
        </authorList>
    </citation>
    <scope>IDENTIFICATION</scope>
</reference>
<accession>F6X8Y9</accession>
<dbReference type="OMA" id="VFITYAE"/>
<dbReference type="GO" id="GO:0097400">
    <property type="term" value="P:interleukin-17-mediated signaling pathway"/>
    <property type="evidence" value="ECO:0007669"/>
    <property type="project" value="UniProtKB-ARBA"/>
</dbReference>
<evidence type="ECO:0000256" key="12">
    <source>
        <dbReference type="ARBA" id="ARBA00080040"/>
    </source>
</evidence>
<evidence type="ECO:0000256" key="6">
    <source>
        <dbReference type="ARBA" id="ARBA00064316"/>
    </source>
</evidence>